<keyword evidence="3" id="KW-0175">Coiled coil</keyword>
<dbReference type="InterPro" id="IPR058624">
    <property type="entry name" value="MdtA-like_HH"/>
</dbReference>
<feature type="coiled-coil region" evidence="3">
    <location>
        <begin position="104"/>
        <end position="162"/>
    </location>
</feature>
<dbReference type="FunFam" id="2.40.420.20:FF:000001">
    <property type="entry name" value="Efflux RND transporter periplasmic adaptor subunit"/>
    <property type="match status" value="1"/>
</dbReference>
<organism evidence="10 11">
    <name type="scientific">Thiohalospira halophila DSM 15071</name>
    <dbReference type="NCBI Taxonomy" id="1123397"/>
    <lineage>
        <taxon>Bacteria</taxon>
        <taxon>Pseudomonadati</taxon>
        <taxon>Pseudomonadota</taxon>
        <taxon>Gammaproteobacteria</taxon>
        <taxon>Thiohalospirales</taxon>
        <taxon>Thiohalospiraceae</taxon>
        <taxon>Thiohalospira</taxon>
    </lineage>
</organism>
<evidence type="ECO:0000313" key="10">
    <source>
        <dbReference type="EMBL" id="SFD16388.1"/>
    </source>
</evidence>
<dbReference type="Gene3D" id="1.10.287.470">
    <property type="entry name" value="Helix hairpin bin"/>
    <property type="match status" value="1"/>
</dbReference>
<dbReference type="InterPro" id="IPR058626">
    <property type="entry name" value="MdtA-like_b-barrel"/>
</dbReference>
<dbReference type="Pfam" id="PF25917">
    <property type="entry name" value="BSH_RND"/>
    <property type="match status" value="1"/>
</dbReference>
<keyword evidence="11" id="KW-1185">Reference proteome</keyword>
<reference evidence="10 11" key="1">
    <citation type="submission" date="2016-10" db="EMBL/GenBank/DDBJ databases">
        <authorList>
            <person name="de Groot N.N."/>
        </authorList>
    </citation>
    <scope>NUCLEOTIDE SEQUENCE [LARGE SCALE GENOMIC DNA]</scope>
    <source>
        <strain evidence="10 11">HL3</strain>
    </source>
</reference>
<dbReference type="Pfam" id="PF25967">
    <property type="entry name" value="RND-MFP_C"/>
    <property type="match status" value="1"/>
</dbReference>
<dbReference type="NCBIfam" id="TIGR01730">
    <property type="entry name" value="RND_mfp"/>
    <property type="match status" value="1"/>
</dbReference>
<feature type="domain" description="Multidrug resistance protein MdtA-like barrel-sandwich hybrid" evidence="7">
    <location>
        <begin position="64"/>
        <end position="202"/>
    </location>
</feature>
<dbReference type="Gene3D" id="2.40.30.170">
    <property type="match status" value="1"/>
</dbReference>
<evidence type="ECO:0000259" key="9">
    <source>
        <dbReference type="Pfam" id="PF25967"/>
    </source>
</evidence>
<protein>
    <submittedName>
        <fullName evidence="10">Membrane fusion protein, multidrug efflux system</fullName>
    </submittedName>
</protein>
<dbReference type="GO" id="GO:0046677">
    <property type="term" value="P:response to antibiotic"/>
    <property type="evidence" value="ECO:0007669"/>
    <property type="project" value="TreeGrafter"/>
</dbReference>
<accession>A0A1I1Q977</accession>
<evidence type="ECO:0000256" key="3">
    <source>
        <dbReference type="SAM" id="Coils"/>
    </source>
</evidence>
<dbReference type="InterPro" id="IPR006143">
    <property type="entry name" value="RND_pump_MFP"/>
</dbReference>
<feature type="domain" description="Multidrug resistance protein MdtA-like beta-barrel" evidence="8">
    <location>
        <begin position="210"/>
        <end position="301"/>
    </location>
</feature>
<dbReference type="EMBL" id="FOMJ01000002">
    <property type="protein sequence ID" value="SFD16388.1"/>
    <property type="molecule type" value="Genomic_DNA"/>
</dbReference>
<evidence type="ECO:0000259" key="8">
    <source>
        <dbReference type="Pfam" id="PF25944"/>
    </source>
</evidence>
<evidence type="ECO:0000256" key="5">
    <source>
        <dbReference type="SAM" id="SignalP"/>
    </source>
</evidence>
<dbReference type="GO" id="GO:0005886">
    <property type="term" value="C:plasma membrane"/>
    <property type="evidence" value="ECO:0007669"/>
    <property type="project" value="UniProtKB-SubCell"/>
</dbReference>
<dbReference type="Proteomes" id="UP000198611">
    <property type="component" value="Unassembled WGS sequence"/>
</dbReference>
<sequence length="390" mass="42461">MRPISALRAPAVALAGLLMTLALPMGHAQQGGDRPPPEVGVVELETRDVERVTELPGRTAAYQVADIRPQVTGVLRKRRFEAGEKVEKGQTLYEIDPRRYQAAVQRAEAALVQAQARLENLRRKEERYADLVAQNSVSQQEYDDVRANLEEQEAAVQVSRAELATVRLDREYASIDAPIAGRVSQPFITVGELVTANQAEALTRVTRLHPIYVDIQRGAKEVLRLQRAHRRGALETGEEGQPRVEVKLPDGSRHDQAGRLSFSGVNVDEGTGTVTLRATIPNPEGTLLPGMFVRARISEGTNADALLVPQQGVSRNRQGQPTALVVNADDEVERRVLEVDRTHGAFWVVTSGLAAGDRVMVSGLQKANPGDQVKPVAADLPEEAEGDTNG</sequence>
<evidence type="ECO:0000256" key="1">
    <source>
        <dbReference type="ARBA" id="ARBA00004519"/>
    </source>
</evidence>
<dbReference type="InterPro" id="IPR058625">
    <property type="entry name" value="MdtA-like_BSH"/>
</dbReference>
<feature type="domain" description="Multidrug resistance protein MdtA-like alpha-helical hairpin" evidence="6">
    <location>
        <begin position="105"/>
        <end position="172"/>
    </location>
</feature>
<feature type="region of interest" description="Disordered" evidence="4">
    <location>
        <begin position="234"/>
        <end position="258"/>
    </location>
</feature>
<evidence type="ECO:0000313" key="11">
    <source>
        <dbReference type="Proteomes" id="UP000198611"/>
    </source>
</evidence>
<feature type="region of interest" description="Disordered" evidence="4">
    <location>
        <begin position="369"/>
        <end position="390"/>
    </location>
</feature>
<dbReference type="AlphaFoldDB" id="A0A1I1Q977"/>
<feature type="domain" description="Multidrug resistance protein MdtA-like C-terminal permuted SH3" evidence="9">
    <location>
        <begin position="304"/>
        <end position="366"/>
    </location>
</feature>
<evidence type="ECO:0000256" key="2">
    <source>
        <dbReference type="ARBA" id="ARBA00009477"/>
    </source>
</evidence>
<feature type="compositionally biased region" description="Acidic residues" evidence="4">
    <location>
        <begin position="380"/>
        <end position="390"/>
    </location>
</feature>
<dbReference type="RefSeq" id="WP_240308023.1">
    <property type="nucleotide sequence ID" value="NZ_FOMJ01000002.1"/>
</dbReference>
<keyword evidence="5" id="KW-0732">Signal</keyword>
<dbReference type="PANTHER" id="PTHR30158">
    <property type="entry name" value="ACRA/E-RELATED COMPONENT OF DRUG EFFLUX TRANSPORTER"/>
    <property type="match status" value="1"/>
</dbReference>
<dbReference type="InterPro" id="IPR058627">
    <property type="entry name" value="MdtA-like_C"/>
</dbReference>
<gene>
    <name evidence="10" type="ORF">SAMN05660831_00956</name>
</gene>
<dbReference type="Pfam" id="PF25876">
    <property type="entry name" value="HH_MFP_RND"/>
    <property type="match status" value="1"/>
</dbReference>
<evidence type="ECO:0000256" key="4">
    <source>
        <dbReference type="SAM" id="MobiDB-lite"/>
    </source>
</evidence>
<dbReference type="Gene3D" id="2.40.420.20">
    <property type="match status" value="1"/>
</dbReference>
<dbReference type="Pfam" id="PF25944">
    <property type="entry name" value="Beta-barrel_RND"/>
    <property type="match status" value="1"/>
</dbReference>
<feature type="compositionally biased region" description="Basic and acidic residues" evidence="4">
    <location>
        <begin position="240"/>
        <end position="257"/>
    </location>
</feature>
<comment type="similarity">
    <text evidence="2">Belongs to the membrane fusion protein (MFP) (TC 8.A.1) family.</text>
</comment>
<evidence type="ECO:0000259" key="7">
    <source>
        <dbReference type="Pfam" id="PF25917"/>
    </source>
</evidence>
<dbReference type="STRING" id="1123397.SAMN05660831_00956"/>
<dbReference type="PANTHER" id="PTHR30158:SF3">
    <property type="entry name" value="MULTIDRUG EFFLUX PUMP SUBUNIT ACRA-RELATED"/>
    <property type="match status" value="1"/>
</dbReference>
<dbReference type="Gene3D" id="2.40.50.100">
    <property type="match status" value="1"/>
</dbReference>
<evidence type="ECO:0000259" key="6">
    <source>
        <dbReference type="Pfam" id="PF25876"/>
    </source>
</evidence>
<comment type="subcellular location">
    <subcellularLocation>
        <location evidence="1">Cell inner membrane</location>
        <topology evidence="1">Lipid-anchor</topology>
    </subcellularLocation>
</comment>
<name>A0A1I1Q977_9GAMM</name>
<feature type="signal peptide" evidence="5">
    <location>
        <begin position="1"/>
        <end position="28"/>
    </location>
</feature>
<dbReference type="GO" id="GO:0022857">
    <property type="term" value="F:transmembrane transporter activity"/>
    <property type="evidence" value="ECO:0007669"/>
    <property type="project" value="InterPro"/>
</dbReference>
<proteinExistence type="inferred from homology"/>
<dbReference type="SUPFAM" id="SSF111369">
    <property type="entry name" value="HlyD-like secretion proteins"/>
    <property type="match status" value="1"/>
</dbReference>
<feature type="chain" id="PRO_5011704257" evidence="5">
    <location>
        <begin position="29"/>
        <end position="390"/>
    </location>
</feature>